<evidence type="ECO:0000313" key="6">
    <source>
        <dbReference type="EMBL" id="TKT70519.1"/>
    </source>
</evidence>
<evidence type="ECO:0000256" key="4">
    <source>
        <dbReference type="ARBA" id="ARBA00023163"/>
    </source>
</evidence>
<dbReference type="InterPro" id="IPR010982">
    <property type="entry name" value="Lambda_DNA-bd_dom_sf"/>
</dbReference>
<proteinExistence type="inferred from homology"/>
<comment type="similarity">
    <text evidence="1">Belongs to the short-chain fatty acyl-CoA assimilation regulator (ScfR) family.</text>
</comment>
<keyword evidence="7" id="KW-1185">Reference proteome</keyword>
<dbReference type="RefSeq" id="WP_046828834.1">
    <property type="nucleotide sequence ID" value="NZ_LBIA02000001.1"/>
</dbReference>
<dbReference type="OrthoDB" id="1123084at2"/>
<keyword evidence="4" id="KW-0804">Transcription</keyword>
<accession>A0A4U6BK18</accession>
<keyword evidence="3" id="KW-0238">DNA-binding</keyword>
<gene>
    <name evidence="6" type="ORF">YH63_003325</name>
</gene>
<dbReference type="CDD" id="cd00093">
    <property type="entry name" value="HTH_XRE"/>
    <property type="match status" value="1"/>
</dbReference>
<reference evidence="6" key="1">
    <citation type="submission" date="2019-04" db="EMBL/GenBank/DDBJ databases">
        <title>Whole genome sequencing of cave bacteria.</title>
        <authorList>
            <person name="Gan H.M."/>
            <person name="Barton H."/>
            <person name="Savka M.A."/>
        </authorList>
    </citation>
    <scope>NUCLEOTIDE SEQUENCE [LARGE SCALE GENOMIC DNA]</scope>
    <source>
        <strain evidence="6">LC387</strain>
    </source>
</reference>
<dbReference type="GO" id="GO:0003677">
    <property type="term" value="F:DNA binding"/>
    <property type="evidence" value="ECO:0007669"/>
    <property type="project" value="UniProtKB-KW"/>
</dbReference>
<dbReference type="GO" id="GO:0003700">
    <property type="term" value="F:DNA-binding transcription factor activity"/>
    <property type="evidence" value="ECO:0007669"/>
    <property type="project" value="TreeGrafter"/>
</dbReference>
<dbReference type="InterPro" id="IPR018653">
    <property type="entry name" value="ScfR_C"/>
</dbReference>
<dbReference type="SUPFAM" id="SSF47413">
    <property type="entry name" value="lambda repressor-like DNA-binding domains"/>
    <property type="match status" value="1"/>
</dbReference>
<dbReference type="Pfam" id="PF01381">
    <property type="entry name" value="HTH_3"/>
    <property type="match status" value="1"/>
</dbReference>
<evidence type="ECO:0000313" key="7">
    <source>
        <dbReference type="Proteomes" id="UP000034832"/>
    </source>
</evidence>
<dbReference type="AlphaFoldDB" id="A0A4U6BK18"/>
<dbReference type="STRING" id="211460.YH63_15570"/>
<dbReference type="GO" id="GO:0005829">
    <property type="term" value="C:cytosol"/>
    <property type="evidence" value="ECO:0007669"/>
    <property type="project" value="TreeGrafter"/>
</dbReference>
<dbReference type="Gene3D" id="1.10.260.40">
    <property type="entry name" value="lambda repressor-like DNA-binding domains"/>
    <property type="match status" value="1"/>
</dbReference>
<dbReference type="SMART" id="SM00530">
    <property type="entry name" value="HTH_XRE"/>
    <property type="match status" value="1"/>
</dbReference>
<evidence type="ECO:0000256" key="1">
    <source>
        <dbReference type="ARBA" id="ARBA00007227"/>
    </source>
</evidence>
<dbReference type="InterPro" id="IPR050807">
    <property type="entry name" value="TransReg_Diox_bact_type"/>
</dbReference>
<evidence type="ECO:0000259" key="5">
    <source>
        <dbReference type="PROSITE" id="PS50943"/>
    </source>
</evidence>
<dbReference type="PANTHER" id="PTHR46797">
    <property type="entry name" value="HTH-TYPE TRANSCRIPTIONAL REGULATOR"/>
    <property type="match status" value="1"/>
</dbReference>
<dbReference type="PANTHER" id="PTHR46797:SF23">
    <property type="entry name" value="HTH-TYPE TRANSCRIPTIONAL REGULATOR SUTR"/>
    <property type="match status" value="1"/>
</dbReference>
<evidence type="ECO:0000256" key="2">
    <source>
        <dbReference type="ARBA" id="ARBA00023015"/>
    </source>
</evidence>
<name>A0A4U6BK18_9BRAD</name>
<dbReference type="EMBL" id="LBIA02000001">
    <property type="protein sequence ID" value="TKT70519.1"/>
    <property type="molecule type" value="Genomic_DNA"/>
</dbReference>
<dbReference type="InterPro" id="IPR001387">
    <property type="entry name" value="Cro/C1-type_HTH"/>
</dbReference>
<dbReference type="Proteomes" id="UP000034832">
    <property type="component" value="Unassembled WGS sequence"/>
</dbReference>
<dbReference type="InterPro" id="IPR026281">
    <property type="entry name" value="HTH_RamB"/>
</dbReference>
<organism evidence="6 7">
    <name type="scientific">Afipia massiliensis</name>
    <dbReference type="NCBI Taxonomy" id="211460"/>
    <lineage>
        <taxon>Bacteria</taxon>
        <taxon>Pseudomonadati</taxon>
        <taxon>Pseudomonadota</taxon>
        <taxon>Alphaproteobacteria</taxon>
        <taxon>Hyphomicrobiales</taxon>
        <taxon>Nitrobacteraceae</taxon>
        <taxon>Afipia</taxon>
    </lineage>
</organism>
<dbReference type="Pfam" id="PF09856">
    <property type="entry name" value="ScfRs"/>
    <property type="match status" value="1"/>
</dbReference>
<feature type="domain" description="HTH cro/C1-type" evidence="5">
    <location>
        <begin position="10"/>
        <end position="64"/>
    </location>
</feature>
<sequence length="478" mass="53031">MKKTFMGVRLKRLREERRLTQAALAAKLGISLSYLNQLENNQRPLTLPVLLALNSAFGLDVQSFSDDDEARLIADLREALADPALGETIATADLRELALNMPAVGRALVTLNRKYRLATEQSAALSARLGEDRQAASAILPSTPFEEVRDFFYAHNNHIPELDEAAEAIAMRMKFPIGQMAPALAAYLESRHGVKAVFDTFDELPSGTQRKFDARAKVMRLSRRLRPGQQAFQFATQIAILEFDNELRSIIDKAGFTNDDARGLARIGLANYFAGAMVLPYTVFLSEAERWRYDIELLGHRFGVGFETVCHRLSALQRPNARGIPFFFIRVDRAGNISKRQSATDFHFSRVGGTCPLWNVYEAFANPGRVLTQLARMPDERTYLWIARTVSHGQGGYGAPAKTFAVALGCDVRHAERIVYSQGLNIDPAVATPIGMGCKVCERLDCPQRAFPPIGRALNIDESRSHFAPYATSAPIAQ</sequence>
<dbReference type="PROSITE" id="PS50943">
    <property type="entry name" value="HTH_CROC1"/>
    <property type="match status" value="1"/>
</dbReference>
<protein>
    <submittedName>
        <fullName evidence="6">XRE family transcriptional regulator</fullName>
    </submittedName>
</protein>
<dbReference type="InterPro" id="IPR010359">
    <property type="entry name" value="IrrE_HExxH"/>
</dbReference>
<dbReference type="PIRSF" id="PIRSF019251">
    <property type="entry name" value="Rv0465c"/>
    <property type="match status" value="1"/>
</dbReference>
<comment type="caution">
    <text evidence="6">The sequence shown here is derived from an EMBL/GenBank/DDBJ whole genome shotgun (WGS) entry which is preliminary data.</text>
</comment>
<evidence type="ECO:0000256" key="3">
    <source>
        <dbReference type="ARBA" id="ARBA00023125"/>
    </source>
</evidence>
<keyword evidence="2" id="KW-0805">Transcription regulation</keyword>
<dbReference type="Pfam" id="PF06114">
    <property type="entry name" value="Peptidase_M78"/>
    <property type="match status" value="1"/>
</dbReference>